<gene>
    <name evidence="1" type="ORF">CPB83DRAFT_917241</name>
</gene>
<dbReference type="OrthoDB" id="2624269at2759"/>
<dbReference type="EMBL" id="MU157941">
    <property type="protein sequence ID" value="KAF9522542.1"/>
    <property type="molecule type" value="Genomic_DNA"/>
</dbReference>
<sequence length="396" mass="44414">DWDYWPDGNFECDFTVEEVKVTSGLMTHYATIVGGGDKTGKSNADCWQNGKRATRKCLGVIFCANQPSCQAFTRPNTKPKTLEKQLQGSCGTCGSELIHEPCDVRSILWKWERGIHFRPLGLLVGPRGVTGPGKSVADISDVLLNKDRIAKERQKITRGADGGGDAFVATFAEFTTTYPDFLIFHIFGPVTVLSLQTPFMRSKLVSKNTLDEPINGLVNDAAHGFWKERNSLLMITSVYCPELFCWVPGLMSFTNGASTNHFKYHFMVLFERMAFEAEEQDIPVTDELFAGVMDFSEAERGGFIEGFVSFWLERSDNTRNERELLEAAALLLRGCREHFRAGVTRISRAGAIIPVPRQEEFVRRAVGLLIFLQQYPGWSGGFEKNMHLCCLIHGER</sequence>
<evidence type="ECO:0000313" key="1">
    <source>
        <dbReference type="EMBL" id="KAF9522542.1"/>
    </source>
</evidence>
<keyword evidence="2" id="KW-1185">Reference proteome</keyword>
<dbReference type="AlphaFoldDB" id="A0A9P6JIR9"/>
<comment type="caution">
    <text evidence="1">The sequence shown here is derived from an EMBL/GenBank/DDBJ whole genome shotgun (WGS) entry which is preliminary data.</text>
</comment>
<organism evidence="1 2">
    <name type="scientific">Crepidotus variabilis</name>
    <dbReference type="NCBI Taxonomy" id="179855"/>
    <lineage>
        <taxon>Eukaryota</taxon>
        <taxon>Fungi</taxon>
        <taxon>Dikarya</taxon>
        <taxon>Basidiomycota</taxon>
        <taxon>Agaricomycotina</taxon>
        <taxon>Agaricomycetes</taxon>
        <taxon>Agaricomycetidae</taxon>
        <taxon>Agaricales</taxon>
        <taxon>Agaricineae</taxon>
        <taxon>Crepidotaceae</taxon>
        <taxon>Crepidotus</taxon>
    </lineage>
</organism>
<protein>
    <submittedName>
        <fullName evidence="1">Uncharacterized protein</fullName>
    </submittedName>
</protein>
<reference evidence="1" key="1">
    <citation type="submission" date="2020-11" db="EMBL/GenBank/DDBJ databases">
        <authorList>
            <consortium name="DOE Joint Genome Institute"/>
            <person name="Ahrendt S."/>
            <person name="Riley R."/>
            <person name="Andreopoulos W."/>
            <person name="Labutti K."/>
            <person name="Pangilinan J."/>
            <person name="Ruiz-Duenas F.J."/>
            <person name="Barrasa J.M."/>
            <person name="Sanchez-Garcia M."/>
            <person name="Camarero S."/>
            <person name="Miyauchi S."/>
            <person name="Serrano A."/>
            <person name="Linde D."/>
            <person name="Babiker R."/>
            <person name="Drula E."/>
            <person name="Ayuso-Fernandez I."/>
            <person name="Pacheco R."/>
            <person name="Padilla G."/>
            <person name="Ferreira P."/>
            <person name="Barriuso J."/>
            <person name="Kellner H."/>
            <person name="Castanera R."/>
            <person name="Alfaro M."/>
            <person name="Ramirez L."/>
            <person name="Pisabarro A.G."/>
            <person name="Kuo A."/>
            <person name="Tritt A."/>
            <person name="Lipzen A."/>
            <person name="He G."/>
            <person name="Yan M."/>
            <person name="Ng V."/>
            <person name="Cullen D."/>
            <person name="Martin F."/>
            <person name="Rosso M.-N."/>
            <person name="Henrissat B."/>
            <person name="Hibbett D."/>
            <person name="Martinez A.T."/>
            <person name="Grigoriev I.V."/>
        </authorList>
    </citation>
    <scope>NUCLEOTIDE SEQUENCE</scope>
    <source>
        <strain evidence="1">CBS 506.95</strain>
    </source>
</reference>
<evidence type="ECO:0000313" key="2">
    <source>
        <dbReference type="Proteomes" id="UP000807306"/>
    </source>
</evidence>
<dbReference type="Proteomes" id="UP000807306">
    <property type="component" value="Unassembled WGS sequence"/>
</dbReference>
<feature type="non-terminal residue" evidence="1">
    <location>
        <position position="1"/>
    </location>
</feature>
<proteinExistence type="predicted"/>
<accession>A0A9P6JIR9</accession>
<name>A0A9P6JIR9_9AGAR</name>